<evidence type="ECO:0000313" key="2">
    <source>
        <dbReference type="EMBL" id="GAI97046.1"/>
    </source>
</evidence>
<dbReference type="InterPro" id="IPR039424">
    <property type="entry name" value="SBP_5"/>
</dbReference>
<dbReference type="EMBL" id="BARW01020902">
    <property type="protein sequence ID" value="GAI97046.1"/>
    <property type="molecule type" value="Genomic_DNA"/>
</dbReference>
<feature type="non-terminal residue" evidence="2">
    <location>
        <position position="271"/>
    </location>
</feature>
<sequence>IVFHLRPGVYFNADHVDFMESREVIADDAAYCLTRWMNSARCVARVPYVSEPKTAYAEGRYKVVIETDYFDYGWYFWVASSMGAAVLPPEVVEAGAADWKNQVATGPFIIGDVVKGSQVTYKRNPIYWDTTTIDGEEYPLPFVDKLVIPVIADEATLVSAVRTGKLDAGASVPVKYGDTLAKTCPELVLHSYTPIVSDAVFFQCREGFLLQDKNLRRALTIGTDRDAIVKGALDGIGLIHSWIDGPGSTLYTPIEEMPESVQELYQYDLVK</sequence>
<gene>
    <name evidence="2" type="ORF">S12H4_35216</name>
</gene>
<proteinExistence type="predicted"/>
<feature type="non-terminal residue" evidence="2">
    <location>
        <position position="1"/>
    </location>
</feature>
<dbReference type="GO" id="GO:0015833">
    <property type="term" value="P:peptide transport"/>
    <property type="evidence" value="ECO:0007669"/>
    <property type="project" value="TreeGrafter"/>
</dbReference>
<feature type="domain" description="Solute-binding protein family 5" evidence="1">
    <location>
        <begin position="2"/>
        <end position="238"/>
    </location>
</feature>
<dbReference type="PANTHER" id="PTHR30290">
    <property type="entry name" value="PERIPLASMIC BINDING COMPONENT OF ABC TRANSPORTER"/>
    <property type="match status" value="1"/>
</dbReference>
<accession>X1U0C7</accession>
<comment type="caution">
    <text evidence="2">The sequence shown here is derived from an EMBL/GenBank/DDBJ whole genome shotgun (WGS) entry which is preliminary data.</text>
</comment>
<dbReference type="Gene3D" id="3.40.190.10">
    <property type="entry name" value="Periplasmic binding protein-like II"/>
    <property type="match status" value="1"/>
</dbReference>
<reference evidence="2" key="1">
    <citation type="journal article" date="2014" name="Front. Microbiol.">
        <title>High frequency of phylogenetically diverse reductive dehalogenase-homologous genes in deep subseafloor sedimentary metagenomes.</title>
        <authorList>
            <person name="Kawai M."/>
            <person name="Futagami T."/>
            <person name="Toyoda A."/>
            <person name="Takaki Y."/>
            <person name="Nishi S."/>
            <person name="Hori S."/>
            <person name="Arai W."/>
            <person name="Tsubouchi T."/>
            <person name="Morono Y."/>
            <person name="Uchiyama I."/>
            <person name="Ito T."/>
            <person name="Fujiyama A."/>
            <person name="Inagaki F."/>
            <person name="Takami H."/>
        </authorList>
    </citation>
    <scope>NUCLEOTIDE SEQUENCE</scope>
    <source>
        <strain evidence="2">Expedition CK06-06</strain>
    </source>
</reference>
<evidence type="ECO:0000259" key="1">
    <source>
        <dbReference type="Pfam" id="PF00496"/>
    </source>
</evidence>
<name>X1U0C7_9ZZZZ</name>
<organism evidence="2">
    <name type="scientific">marine sediment metagenome</name>
    <dbReference type="NCBI Taxonomy" id="412755"/>
    <lineage>
        <taxon>unclassified sequences</taxon>
        <taxon>metagenomes</taxon>
        <taxon>ecological metagenomes</taxon>
    </lineage>
</organism>
<dbReference type="GO" id="GO:1904680">
    <property type="term" value="F:peptide transmembrane transporter activity"/>
    <property type="evidence" value="ECO:0007669"/>
    <property type="project" value="TreeGrafter"/>
</dbReference>
<dbReference type="SUPFAM" id="SSF53850">
    <property type="entry name" value="Periplasmic binding protein-like II"/>
    <property type="match status" value="1"/>
</dbReference>
<dbReference type="AlphaFoldDB" id="X1U0C7"/>
<dbReference type="Pfam" id="PF00496">
    <property type="entry name" value="SBP_bac_5"/>
    <property type="match status" value="1"/>
</dbReference>
<protein>
    <recommendedName>
        <fullName evidence="1">Solute-binding protein family 5 domain-containing protein</fullName>
    </recommendedName>
</protein>
<dbReference type="Gene3D" id="3.10.105.10">
    <property type="entry name" value="Dipeptide-binding Protein, Domain 3"/>
    <property type="match status" value="1"/>
</dbReference>
<dbReference type="InterPro" id="IPR000914">
    <property type="entry name" value="SBP_5_dom"/>
</dbReference>